<feature type="region of interest" description="Disordered" evidence="10">
    <location>
        <begin position="520"/>
        <end position="608"/>
    </location>
</feature>
<evidence type="ECO:0000256" key="7">
    <source>
        <dbReference type="ARBA" id="ARBA00093374"/>
    </source>
</evidence>
<keyword evidence="3" id="KW-0677">Repeat</keyword>
<dbReference type="InterPro" id="IPR031766">
    <property type="entry name" value="RRM_occluded"/>
</dbReference>
<sequence>MTAPVGEDRWIDYVDQQLRGANDLESRVRVIELFREAVAAEPGSIKVWTAYCEYFWSLHVDCQPGSDAGWPRDEQLLGRETFSLDDALKLWQEGYEAVQYRLNDSHELWNRWISLEMELLAKTRTDPGVKRITYLFKNRLAVPHATWDETSQMFSSFLSEYNRQAYEQEMLQVTENAREAKKHYEERETFELKLRAAAKSDKADDYKDAMRHYLDWEMSQVKLKHYDVLTFETCLGLYARALTGCLATDESIWTNYTVFLSSTHSDIRAGRIKNEAVIRVVPNMLDTLRRAVLHVPWSGTAWARYILSAEEAGLSFPDMESIKHAATNSSQLDRDGMGAVLEMYSAWCGYLKRTAMNPTATEEAVDLAEIGLPAALEDVQHWGKRRYGDAYQGDPNYRLEKIYIQFLTEKKDSPDEARRLYERLSKKDIHANSYDFWLNYYLWEMVVFASSKNKARSPTPATLAQGLRVPSLATQVFIKALQRRSLDWPERVMEVYLQHCNDYELPDTLRQALDTVHKTRKSVAKRREKEAAAAQAAYAHAAPQLAAATETEAESPNGKRKREGSPGQEKEVSNKRPKSDAPNGMVRSHEEHQQALKRDRENTSVFISNLPPATDQKKLRQYFRDYGHIVKIDIKTEGEGDSARAIGLVEFQSPEEAQSALLKDGKYFGQDIVSVRPASGCTLFVTNYPPTAGEKYIRDLFKDCGKIFNVRFPSLKFNTKRRFCYVTFFDKDAAYAATKLDGTLIDGKFKLQSKYSDPPARQQRSGAQAEQREIHVRNLHTDLTEDDVKSLFAKHGTVQDVRIQRDMGGKSHGTAFVDMETKEQAQAAIEALDKASYRGRVLTVELSRPKLKSTAVQRGTTTSPSPGPTSARDDEGDETMRDDDTNSQPSHQDEHRRPAAAEIRARTIAILDLPDTVNDARLRALVEPLGQISKLTLHPLHGGATVEFVSEAEAGKAALAIEGMEIEEEEGRGRKLRVGTVPELFREKGETRVDRIDVKSAAAAPPKAKDGGHSKAQAAARALMPPPTTARRPAANLGGGRRGRGGMGFTVARKKGADSTDGSAGPNNGGDSSGGEAKNEAAPKKMNQDDFRKLL</sequence>
<feature type="region of interest" description="Disordered" evidence="10">
    <location>
        <begin position="850"/>
        <end position="899"/>
    </location>
</feature>
<keyword evidence="13" id="KW-1185">Reference proteome</keyword>
<evidence type="ECO:0000256" key="5">
    <source>
        <dbReference type="ARBA" id="ARBA00023187"/>
    </source>
</evidence>
<evidence type="ECO:0000256" key="1">
    <source>
        <dbReference type="ARBA" id="ARBA00004123"/>
    </source>
</evidence>
<comment type="caution">
    <text evidence="12">The sequence shown here is derived from an EMBL/GenBank/DDBJ whole genome shotgun (WGS) entry which is preliminary data.</text>
</comment>
<feature type="compositionally biased region" description="Gly residues" evidence="10">
    <location>
        <begin position="1037"/>
        <end position="1048"/>
    </location>
</feature>
<feature type="domain" description="RRM" evidence="11">
    <location>
        <begin position="772"/>
        <end position="849"/>
    </location>
</feature>
<name>A0AA38RCL0_9PEZI</name>
<dbReference type="InterPro" id="IPR012677">
    <property type="entry name" value="Nucleotide-bd_a/b_plait_sf"/>
</dbReference>
<keyword evidence="6" id="KW-0539">Nucleus</keyword>
<dbReference type="GO" id="GO:0005688">
    <property type="term" value="C:U6 snRNP"/>
    <property type="evidence" value="ECO:0007669"/>
    <property type="project" value="UniProtKB-ARBA"/>
</dbReference>
<evidence type="ECO:0000256" key="10">
    <source>
        <dbReference type="SAM" id="MobiDB-lite"/>
    </source>
</evidence>
<keyword evidence="4 9" id="KW-0694">RNA-binding</keyword>
<comment type="subcellular location">
    <subcellularLocation>
        <location evidence="1">Nucleus</location>
    </subcellularLocation>
</comment>
<dbReference type="PROSITE" id="PS50102">
    <property type="entry name" value="RRM"/>
    <property type="match status" value="4"/>
</dbReference>
<dbReference type="GO" id="GO:0008380">
    <property type="term" value="P:RNA splicing"/>
    <property type="evidence" value="ECO:0007669"/>
    <property type="project" value="UniProtKB-KW"/>
</dbReference>
<organism evidence="12 13">
    <name type="scientific">Coniochaeta hoffmannii</name>
    <dbReference type="NCBI Taxonomy" id="91930"/>
    <lineage>
        <taxon>Eukaryota</taxon>
        <taxon>Fungi</taxon>
        <taxon>Dikarya</taxon>
        <taxon>Ascomycota</taxon>
        <taxon>Pezizomycotina</taxon>
        <taxon>Sordariomycetes</taxon>
        <taxon>Sordariomycetidae</taxon>
        <taxon>Coniochaetales</taxon>
        <taxon>Coniochaetaceae</taxon>
        <taxon>Coniochaeta</taxon>
    </lineage>
</organism>
<proteinExistence type="predicted"/>
<dbReference type="InterPro" id="IPR000504">
    <property type="entry name" value="RRM_dom"/>
</dbReference>
<evidence type="ECO:0000256" key="3">
    <source>
        <dbReference type="ARBA" id="ARBA00022737"/>
    </source>
</evidence>
<accession>A0AA38RCL0</accession>
<evidence type="ECO:0000313" key="13">
    <source>
        <dbReference type="Proteomes" id="UP001174691"/>
    </source>
</evidence>
<dbReference type="Pfam" id="PF16842">
    <property type="entry name" value="RRM_occluded"/>
    <property type="match status" value="1"/>
</dbReference>
<dbReference type="CDD" id="cd00590">
    <property type="entry name" value="RRM_SF"/>
    <property type="match status" value="1"/>
</dbReference>
<evidence type="ECO:0000256" key="6">
    <source>
        <dbReference type="ARBA" id="ARBA00023242"/>
    </source>
</evidence>
<evidence type="ECO:0000256" key="9">
    <source>
        <dbReference type="PROSITE-ProRule" id="PRU00176"/>
    </source>
</evidence>
<evidence type="ECO:0000256" key="2">
    <source>
        <dbReference type="ARBA" id="ARBA00022664"/>
    </source>
</evidence>
<feature type="domain" description="RRM" evidence="11">
    <location>
        <begin position="603"/>
        <end position="680"/>
    </location>
</feature>
<feature type="domain" description="RRM" evidence="11">
    <location>
        <begin position="906"/>
        <end position="983"/>
    </location>
</feature>
<dbReference type="InterPro" id="IPR011990">
    <property type="entry name" value="TPR-like_helical_dom_sf"/>
</dbReference>
<dbReference type="Pfam" id="PF00076">
    <property type="entry name" value="RRM_1"/>
    <property type="match status" value="3"/>
</dbReference>
<evidence type="ECO:0000256" key="8">
    <source>
        <dbReference type="ARBA" id="ARBA00093627"/>
    </source>
</evidence>
<dbReference type="PANTHER" id="PTHR48025">
    <property type="entry name" value="OS02G0815200 PROTEIN"/>
    <property type="match status" value="1"/>
</dbReference>
<dbReference type="SUPFAM" id="SSF54928">
    <property type="entry name" value="RNA-binding domain, RBD"/>
    <property type="match status" value="3"/>
</dbReference>
<protein>
    <recommendedName>
        <fullName evidence="8">U4/U6 snRNA-associated-splicing factor PRP24</fullName>
    </recommendedName>
</protein>
<feature type="compositionally biased region" description="Basic and acidic residues" evidence="10">
    <location>
        <begin position="587"/>
        <end position="602"/>
    </location>
</feature>
<dbReference type="Gene3D" id="3.30.70.330">
    <property type="match status" value="4"/>
</dbReference>
<gene>
    <name evidence="12" type="ORF">NKR19_g9280</name>
</gene>
<dbReference type="InterPro" id="IPR050502">
    <property type="entry name" value="Euk_RNA-bind_prot"/>
</dbReference>
<feature type="region of interest" description="Disordered" evidence="10">
    <location>
        <begin position="996"/>
        <end position="1095"/>
    </location>
</feature>
<dbReference type="InterPro" id="IPR003107">
    <property type="entry name" value="HAT"/>
</dbReference>
<keyword evidence="5" id="KW-0508">mRNA splicing</keyword>
<dbReference type="Gene3D" id="1.25.40.10">
    <property type="entry name" value="Tetratricopeptide repeat domain"/>
    <property type="match status" value="2"/>
</dbReference>
<reference evidence="12" key="1">
    <citation type="submission" date="2022-07" db="EMBL/GenBank/DDBJ databases">
        <title>Fungi with potential for degradation of polypropylene.</title>
        <authorList>
            <person name="Gostincar C."/>
        </authorList>
    </citation>
    <scope>NUCLEOTIDE SEQUENCE</scope>
    <source>
        <strain evidence="12">EXF-13287</strain>
    </source>
</reference>
<dbReference type="PANTHER" id="PTHR48025:SF1">
    <property type="entry name" value="RRM DOMAIN-CONTAINING PROTEIN"/>
    <property type="match status" value="1"/>
</dbReference>
<evidence type="ECO:0000256" key="4">
    <source>
        <dbReference type="ARBA" id="ARBA00022884"/>
    </source>
</evidence>
<feature type="compositionally biased region" description="Low complexity" evidence="10">
    <location>
        <begin position="532"/>
        <end position="550"/>
    </location>
</feature>
<evidence type="ECO:0000313" key="12">
    <source>
        <dbReference type="EMBL" id="KAJ9132511.1"/>
    </source>
</evidence>
<dbReference type="InterPro" id="IPR035979">
    <property type="entry name" value="RBD_domain_sf"/>
</dbReference>
<evidence type="ECO:0000259" key="11">
    <source>
        <dbReference type="PROSITE" id="PS50102"/>
    </source>
</evidence>
<dbReference type="GO" id="GO:0006397">
    <property type="term" value="P:mRNA processing"/>
    <property type="evidence" value="ECO:0007669"/>
    <property type="project" value="UniProtKB-KW"/>
</dbReference>
<dbReference type="AlphaFoldDB" id="A0AA38RCL0"/>
<dbReference type="SMART" id="SM00360">
    <property type="entry name" value="RRM"/>
    <property type="match status" value="4"/>
</dbReference>
<comment type="function">
    <text evidence="7">Functions as a recycling factor of the spliceosome, a machinery that forms on each precursor-messenger RNA (pre-mRNA) and catalyzes the removal of introns. Chaperones the re-annealing of U4 and U6 snRNAs (small nuclear RNAs) released from previous rounds of splicing, an initial step in reforming the U4/U6-U5 tri-snRNP (small nuclear ribonucleoprotein) that can reassemble into another spliceosome complex; this step involves binding U6 and facilitating the unwinding of the U6 internal stem loop, followed by base-pairing of U6 to U4.</text>
</comment>
<feature type="compositionally biased region" description="Low complexity" evidence="10">
    <location>
        <begin position="859"/>
        <end position="870"/>
    </location>
</feature>
<feature type="compositionally biased region" description="Basic and acidic residues" evidence="10">
    <location>
        <begin position="1077"/>
        <end position="1095"/>
    </location>
</feature>
<feature type="domain" description="RRM" evidence="11">
    <location>
        <begin position="681"/>
        <end position="758"/>
    </location>
</feature>
<feature type="compositionally biased region" description="Low complexity" evidence="10">
    <location>
        <begin position="1018"/>
        <end position="1035"/>
    </location>
</feature>
<dbReference type="Proteomes" id="UP001174691">
    <property type="component" value="Unassembled WGS sequence"/>
</dbReference>
<keyword evidence="2" id="KW-0507">mRNA processing</keyword>
<dbReference type="EMBL" id="JANBVN010000215">
    <property type="protein sequence ID" value="KAJ9132511.1"/>
    <property type="molecule type" value="Genomic_DNA"/>
</dbReference>
<feature type="compositionally biased region" description="Basic and acidic residues" evidence="10">
    <location>
        <begin position="568"/>
        <end position="579"/>
    </location>
</feature>
<dbReference type="GO" id="GO:0003729">
    <property type="term" value="F:mRNA binding"/>
    <property type="evidence" value="ECO:0007669"/>
    <property type="project" value="TreeGrafter"/>
</dbReference>
<dbReference type="SUPFAM" id="SSF48452">
    <property type="entry name" value="TPR-like"/>
    <property type="match status" value="1"/>
</dbReference>
<dbReference type="FunFam" id="3.30.70.330:FF:000365">
    <property type="entry name" value="U4/U6 snRNA-associated-splicing factor PRP24"/>
    <property type="match status" value="1"/>
</dbReference>
<dbReference type="SMART" id="SM00386">
    <property type="entry name" value="HAT"/>
    <property type="match status" value="4"/>
</dbReference>